<evidence type="ECO:0000256" key="3">
    <source>
        <dbReference type="ARBA" id="ARBA00022448"/>
    </source>
</evidence>
<evidence type="ECO:0000256" key="4">
    <source>
        <dbReference type="ARBA" id="ARBA00022660"/>
    </source>
</evidence>
<evidence type="ECO:0000256" key="7">
    <source>
        <dbReference type="ARBA" id="ARBA00023128"/>
    </source>
</evidence>
<dbReference type="PANTHER" id="PTHR12653:SF0">
    <property type="entry name" value="NADH DEHYDROGENASE [UBIQUINONE] 1 ALPHA SUBCOMPLEX SUBUNIT 5"/>
    <property type="match status" value="1"/>
</dbReference>
<keyword evidence="4" id="KW-0679">Respiratory chain</keyword>
<keyword evidence="6" id="KW-0249">Electron transport</keyword>
<proteinExistence type="inferred from homology"/>
<feature type="region of interest" description="Disordered" evidence="9">
    <location>
        <begin position="127"/>
        <end position="147"/>
    </location>
</feature>
<keyword evidence="8" id="KW-0472">Membrane</keyword>
<keyword evidence="5" id="KW-0999">Mitochondrion inner membrane</keyword>
<dbReference type="PANTHER" id="PTHR12653">
    <property type="entry name" value="NADH-UBIQUINONE OXIDOREDUCTASE 13 KD-B SUBUNIT"/>
    <property type="match status" value="1"/>
</dbReference>
<gene>
    <name evidence="10" type="ORF">AMS68_005929</name>
</gene>
<keyword evidence="11" id="KW-1185">Reference proteome</keyword>
<keyword evidence="7" id="KW-0496">Mitochondrion</keyword>
<dbReference type="Proteomes" id="UP000503462">
    <property type="component" value="Chromosome 4"/>
</dbReference>
<dbReference type="InterPro" id="IPR006806">
    <property type="entry name" value="NDUFA5"/>
</dbReference>
<sequence length="245" mass="27658">MRSANRLFAAVARSSQFLEPGAPTGLTGLKTHGSPRTALLYLYNATLQKLKDLPEHSVYRQSTEALTKHRLSIIESTKPAGLAEWQQRVEPLIQQHKSAFRKEPLSSGGSEYNIVWKEGVEQKQIEGEGKRIDDEPVHREGPTTPEDLEREDKIRARYAKELKNYVPQIEAEPPLTIEQIGDIETKISAGLIEEIIEVAHSENELVSVMLENKVWEDLEEKPVEGQWAYNERDRHTSGTGLDPVS</sequence>
<comment type="similarity">
    <text evidence="2">Belongs to the complex I NDUFA5 subunit family.</text>
</comment>
<evidence type="ECO:0000256" key="8">
    <source>
        <dbReference type="ARBA" id="ARBA00023136"/>
    </source>
</evidence>
<organism evidence="10 11">
    <name type="scientific">Peltaster fructicola</name>
    <dbReference type="NCBI Taxonomy" id="286661"/>
    <lineage>
        <taxon>Eukaryota</taxon>
        <taxon>Fungi</taxon>
        <taxon>Dikarya</taxon>
        <taxon>Ascomycota</taxon>
        <taxon>Pezizomycotina</taxon>
        <taxon>Dothideomycetes</taxon>
        <taxon>Dothideomycetes incertae sedis</taxon>
        <taxon>Peltaster</taxon>
    </lineage>
</organism>
<comment type="subcellular location">
    <subcellularLocation>
        <location evidence="1">Mitochondrion inner membrane</location>
        <topology evidence="1">Peripheral membrane protein</topology>
        <orientation evidence="1">Matrix side</orientation>
    </subcellularLocation>
</comment>
<evidence type="ECO:0000313" key="10">
    <source>
        <dbReference type="EMBL" id="QIX00412.1"/>
    </source>
</evidence>
<feature type="compositionally biased region" description="Basic and acidic residues" evidence="9">
    <location>
        <begin position="127"/>
        <end position="141"/>
    </location>
</feature>
<evidence type="ECO:0000256" key="6">
    <source>
        <dbReference type="ARBA" id="ARBA00022982"/>
    </source>
</evidence>
<dbReference type="Pfam" id="PF04716">
    <property type="entry name" value="ETC_C1_NDUFA5"/>
    <property type="match status" value="1"/>
</dbReference>
<dbReference type="OrthoDB" id="286811at2759"/>
<dbReference type="EMBL" id="CP051142">
    <property type="protein sequence ID" value="QIX00412.1"/>
    <property type="molecule type" value="Genomic_DNA"/>
</dbReference>
<dbReference type="GO" id="GO:0022904">
    <property type="term" value="P:respiratory electron transport chain"/>
    <property type="evidence" value="ECO:0007669"/>
    <property type="project" value="InterPro"/>
</dbReference>
<accession>A0A6H0Y055</accession>
<protein>
    <submittedName>
        <fullName evidence="10">Uncharacterized protein</fullName>
    </submittedName>
</protein>
<evidence type="ECO:0000256" key="5">
    <source>
        <dbReference type="ARBA" id="ARBA00022792"/>
    </source>
</evidence>
<name>A0A6H0Y055_9PEZI</name>
<evidence type="ECO:0000256" key="1">
    <source>
        <dbReference type="ARBA" id="ARBA00004443"/>
    </source>
</evidence>
<dbReference type="GO" id="GO:0005743">
    <property type="term" value="C:mitochondrial inner membrane"/>
    <property type="evidence" value="ECO:0007669"/>
    <property type="project" value="UniProtKB-SubCell"/>
</dbReference>
<keyword evidence="3" id="KW-0813">Transport</keyword>
<evidence type="ECO:0000313" key="11">
    <source>
        <dbReference type="Proteomes" id="UP000503462"/>
    </source>
</evidence>
<reference evidence="10 11" key="1">
    <citation type="journal article" date="2016" name="Sci. Rep.">
        <title>Peltaster fructicola genome reveals evolution from an invasive phytopathogen to an ectophytic parasite.</title>
        <authorList>
            <person name="Xu C."/>
            <person name="Chen H."/>
            <person name="Gleason M.L."/>
            <person name="Xu J.R."/>
            <person name="Liu H."/>
            <person name="Zhang R."/>
            <person name="Sun G."/>
        </authorList>
    </citation>
    <scope>NUCLEOTIDE SEQUENCE [LARGE SCALE GENOMIC DNA]</scope>
    <source>
        <strain evidence="10 11">LNHT1506</strain>
    </source>
</reference>
<evidence type="ECO:0000256" key="9">
    <source>
        <dbReference type="SAM" id="MobiDB-lite"/>
    </source>
</evidence>
<feature type="region of interest" description="Disordered" evidence="9">
    <location>
        <begin position="222"/>
        <end position="245"/>
    </location>
</feature>
<dbReference type="AlphaFoldDB" id="A0A6H0Y055"/>
<evidence type="ECO:0000256" key="2">
    <source>
        <dbReference type="ARBA" id="ARBA00010261"/>
    </source>
</evidence>